<accession>A0A9D1PYV3</accession>
<reference evidence="1" key="1">
    <citation type="journal article" date="2021" name="PeerJ">
        <title>Extensive microbial diversity within the chicken gut microbiome revealed by metagenomics and culture.</title>
        <authorList>
            <person name="Gilroy R."/>
            <person name="Ravi A."/>
            <person name="Getino M."/>
            <person name="Pursley I."/>
            <person name="Horton D.L."/>
            <person name="Alikhan N.F."/>
            <person name="Baker D."/>
            <person name="Gharbi K."/>
            <person name="Hall N."/>
            <person name="Watson M."/>
            <person name="Adriaenssens E.M."/>
            <person name="Foster-Nyarko E."/>
            <person name="Jarju S."/>
            <person name="Secka A."/>
            <person name="Antonio M."/>
            <person name="Oren A."/>
            <person name="Chaudhuri R.R."/>
            <person name="La Ragione R."/>
            <person name="Hildebrand F."/>
            <person name="Pallen M.J."/>
        </authorList>
    </citation>
    <scope>NUCLEOTIDE SEQUENCE</scope>
    <source>
        <strain evidence="1">ChiHecec2B26-446</strain>
    </source>
</reference>
<reference evidence="1" key="2">
    <citation type="submission" date="2021-04" db="EMBL/GenBank/DDBJ databases">
        <authorList>
            <person name="Gilroy R."/>
        </authorList>
    </citation>
    <scope>NUCLEOTIDE SEQUENCE</scope>
    <source>
        <strain evidence="1">ChiHecec2B26-446</strain>
    </source>
</reference>
<evidence type="ECO:0000313" key="2">
    <source>
        <dbReference type="Proteomes" id="UP000886752"/>
    </source>
</evidence>
<proteinExistence type="predicted"/>
<name>A0A9D1PYV3_9BACT</name>
<organism evidence="1 2">
    <name type="scientific">Candidatus Desulfovibrio intestinipullorum</name>
    <dbReference type="NCBI Taxonomy" id="2838536"/>
    <lineage>
        <taxon>Bacteria</taxon>
        <taxon>Pseudomonadati</taxon>
        <taxon>Thermodesulfobacteriota</taxon>
        <taxon>Desulfovibrionia</taxon>
        <taxon>Desulfovibrionales</taxon>
        <taxon>Desulfovibrionaceae</taxon>
        <taxon>Desulfovibrio</taxon>
    </lineage>
</organism>
<gene>
    <name evidence="1" type="ORF">H9894_08585</name>
</gene>
<dbReference type="Proteomes" id="UP000886752">
    <property type="component" value="Unassembled WGS sequence"/>
</dbReference>
<evidence type="ECO:0000313" key="1">
    <source>
        <dbReference type="EMBL" id="HIW01229.1"/>
    </source>
</evidence>
<sequence length="256" mass="28503">MAKIIILVLVVLLGGFAISHFSSQPPLRGMVRQPGSSQAVLLARARPAATFALDQNMNLLTAGWCSIRPETHESLQGEARLWLALYGHAKGLLVTAVADGENNWEWMSGDHTAFPAIRRMSQNQGNRTLFETLSVLDRKHDPFCGSGQRAGQGSGQETGVCLVYRARLLLEFEQCQVIVEYHEDLPQNLVQDIAFANDYLNAFQQRARQAGHIVRLEKEESQHLAQGIEKMGTLDKAVSRTSLARWTGMMHRKGRL</sequence>
<dbReference type="Pfam" id="PF16143">
    <property type="entry name" value="DUF4851"/>
    <property type="match status" value="1"/>
</dbReference>
<dbReference type="InterPro" id="IPR032323">
    <property type="entry name" value="DUF4851"/>
</dbReference>
<protein>
    <submittedName>
        <fullName evidence="1">DUF4851 domain-containing protein</fullName>
    </submittedName>
</protein>
<dbReference type="AlphaFoldDB" id="A0A9D1PYV3"/>
<dbReference type="EMBL" id="DXHV01000075">
    <property type="protein sequence ID" value="HIW01229.1"/>
    <property type="molecule type" value="Genomic_DNA"/>
</dbReference>
<comment type="caution">
    <text evidence="1">The sequence shown here is derived from an EMBL/GenBank/DDBJ whole genome shotgun (WGS) entry which is preliminary data.</text>
</comment>